<evidence type="ECO:0000259" key="3">
    <source>
        <dbReference type="PROSITE" id="PS50822"/>
    </source>
</evidence>
<dbReference type="SUPFAM" id="SSF53098">
    <property type="entry name" value="Ribonuclease H-like"/>
    <property type="match status" value="1"/>
</dbReference>
<proteinExistence type="inferred from homology"/>
<name>A0A075AN09_ROZAC</name>
<dbReference type="InterPro" id="IPR003165">
    <property type="entry name" value="Piwi"/>
</dbReference>
<dbReference type="OrthoDB" id="10252740at2759"/>
<dbReference type="InterPro" id="IPR036397">
    <property type="entry name" value="RNaseH_sf"/>
</dbReference>
<feature type="domain" description="PAZ" evidence="2">
    <location>
        <begin position="235"/>
        <end position="335"/>
    </location>
</feature>
<dbReference type="EMBL" id="KE561300">
    <property type="protein sequence ID" value="EPZ31159.1"/>
    <property type="molecule type" value="Genomic_DNA"/>
</dbReference>
<dbReference type="HOGENOM" id="CLU_004544_4_3_1"/>
<dbReference type="Gene3D" id="2.170.260.10">
    <property type="entry name" value="paz domain"/>
    <property type="match status" value="1"/>
</dbReference>
<dbReference type="InterPro" id="IPR032474">
    <property type="entry name" value="Argonaute_N"/>
</dbReference>
<organism evidence="4 5">
    <name type="scientific">Rozella allomycis (strain CSF55)</name>
    <dbReference type="NCBI Taxonomy" id="988480"/>
    <lineage>
        <taxon>Eukaryota</taxon>
        <taxon>Fungi</taxon>
        <taxon>Fungi incertae sedis</taxon>
        <taxon>Cryptomycota</taxon>
        <taxon>Cryptomycota incertae sedis</taxon>
        <taxon>Rozella</taxon>
    </lineage>
</organism>
<sequence>MATTVPTGALSSLTLSDLPKRPDYGKVGKKIRLRANMLKIPSFTNGTIYHYDVNFVGVRSGERRIFTEFLAQFKEIHLKGISVAFDGKKNLYTSAKINRISGRQPLVVEFTIQDGARKKDFKIEIKHAADVNMAVLHQFFEKRIGMVPQECIQALDVIIKQGPSVSGRYTLIGSSMYMRENPASLGSCIEVWPGIFLSVRATQSGLVLNADTANNAFLEPLMILDCAAKVVGARSASDLNCKWHPDDIKELERKWRGTQVQVTHSNIPRKYKIFGIKNMSVREIKFKMEDGTNVSVYDYFQNHYNKKLEFDKCPCLAVGPEGKTFLPMEVCKIVQGQQYRKKLNEEQTTNMLAFATLKPEARFNRIRTNMAPMVANMSENLKGFGINLSNQFLECEGRVLDPPVVHFGANSTSRPSGGVWNMKDKKLNSTGAVESWAVVSFDNRSRPDKIYEWLDEFGKVARSMGMDVKSSKPPVLSGRPNEVKNVLRKAIDDAERMFKKPCQFLLCIMPPSGVYEDVKKIMDCEFGKVSQCMKGKHIGRPNGSYMANLLLKINSKMGGVNFHLDKGVPFILQEPTLVFGADVTHPAPGENSCSIAAVVGSTDPKVTRFVSSLAIQGSRVEIIDTLKDMAKNIIMQFRAKNRILPRRIIFYRDGVSEGQFNAVRSSEISALKRAFGEIEKDYNPKLLFIVVQKRHHVRFMADRADCDRSGNVPAGTVVDKEVTAPDRFEFYLNSHAGLQGCSRPSLYTVIWNDFPTLTSDQIQEMTYRMCYTYVRCTRSVSVVPPAYYAHLLAFRARFLFNVENDPNRILSREYVEKVRSKIPPLSPDMMRRMFYV</sequence>
<dbReference type="GO" id="GO:0003723">
    <property type="term" value="F:RNA binding"/>
    <property type="evidence" value="ECO:0007669"/>
    <property type="project" value="InterPro"/>
</dbReference>
<dbReference type="Pfam" id="PF08699">
    <property type="entry name" value="ArgoL1"/>
    <property type="match status" value="1"/>
</dbReference>
<dbReference type="Pfam" id="PF02171">
    <property type="entry name" value="Piwi"/>
    <property type="match status" value="1"/>
</dbReference>
<dbReference type="Pfam" id="PF16487">
    <property type="entry name" value="ArgoMid"/>
    <property type="match status" value="1"/>
</dbReference>
<comment type="similarity">
    <text evidence="1">Belongs to the argonaute family.</text>
</comment>
<evidence type="ECO:0000313" key="5">
    <source>
        <dbReference type="Proteomes" id="UP000030755"/>
    </source>
</evidence>
<feature type="domain" description="Piwi" evidence="3">
    <location>
        <begin position="504"/>
        <end position="801"/>
    </location>
</feature>
<dbReference type="Pfam" id="PF02170">
    <property type="entry name" value="PAZ"/>
    <property type="match status" value="1"/>
</dbReference>
<dbReference type="InterPro" id="IPR012337">
    <property type="entry name" value="RNaseH-like_sf"/>
</dbReference>
<evidence type="ECO:0000259" key="2">
    <source>
        <dbReference type="PROSITE" id="PS50821"/>
    </source>
</evidence>
<dbReference type="PANTHER" id="PTHR22891">
    <property type="entry name" value="EUKARYOTIC TRANSLATION INITIATION FACTOR 2C"/>
    <property type="match status" value="1"/>
</dbReference>
<dbReference type="STRING" id="988480.A0A075AN09"/>
<dbReference type="Gene3D" id="3.40.50.2300">
    <property type="match status" value="1"/>
</dbReference>
<dbReference type="SMART" id="SM00949">
    <property type="entry name" value="PAZ"/>
    <property type="match status" value="1"/>
</dbReference>
<gene>
    <name evidence="4" type="ORF">O9G_001070</name>
</gene>
<dbReference type="SUPFAM" id="SSF101690">
    <property type="entry name" value="PAZ domain"/>
    <property type="match status" value="1"/>
</dbReference>
<dbReference type="InterPro" id="IPR014811">
    <property type="entry name" value="ArgoL1"/>
</dbReference>
<evidence type="ECO:0000313" key="4">
    <source>
        <dbReference type="EMBL" id="EPZ31159.1"/>
    </source>
</evidence>
<accession>A0A075AN09</accession>
<protein>
    <submittedName>
        <fullName evidence="4">Argonaute/Dicer protein, PAZ domain-containing protein</fullName>
    </submittedName>
</protein>
<dbReference type="Gene3D" id="3.30.420.10">
    <property type="entry name" value="Ribonuclease H-like superfamily/Ribonuclease H"/>
    <property type="match status" value="1"/>
</dbReference>
<dbReference type="CDD" id="cd02846">
    <property type="entry name" value="PAZ_argonaute_like"/>
    <property type="match status" value="1"/>
</dbReference>
<dbReference type="InterPro" id="IPR032473">
    <property type="entry name" value="Argonaute_Mid_dom"/>
</dbReference>
<keyword evidence="5" id="KW-1185">Reference proteome</keyword>
<dbReference type="CDD" id="cd04657">
    <property type="entry name" value="Piwi_ago-like"/>
    <property type="match status" value="1"/>
</dbReference>
<dbReference type="InterPro" id="IPR003100">
    <property type="entry name" value="PAZ_dom"/>
</dbReference>
<dbReference type="Proteomes" id="UP000030755">
    <property type="component" value="Unassembled WGS sequence"/>
</dbReference>
<dbReference type="PROSITE" id="PS50822">
    <property type="entry name" value="PIWI"/>
    <property type="match status" value="1"/>
</dbReference>
<dbReference type="SMART" id="SM00950">
    <property type="entry name" value="Piwi"/>
    <property type="match status" value="1"/>
</dbReference>
<dbReference type="InterPro" id="IPR036085">
    <property type="entry name" value="PAZ_dom_sf"/>
</dbReference>
<dbReference type="InterPro" id="IPR045246">
    <property type="entry name" value="Piwi_ago-like"/>
</dbReference>
<dbReference type="SMART" id="SM01163">
    <property type="entry name" value="DUF1785"/>
    <property type="match status" value="1"/>
</dbReference>
<dbReference type="OMA" id="RSQCKPE"/>
<reference evidence="4 5" key="1">
    <citation type="journal article" date="2013" name="Curr. Biol.">
        <title>Shared signatures of parasitism and phylogenomics unite Cryptomycota and microsporidia.</title>
        <authorList>
            <person name="James T.Y."/>
            <person name="Pelin A."/>
            <person name="Bonen L."/>
            <person name="Ahrendt S."/>
            <person name="Sain D."/>
            <person name="Corradi N."/>
            <person name="Stajich J.E."/>
        </authorList>
    </citation>
    <scope>NUCLEOTIDE SEQUENCE [LARGE SCALE GENOMIC DNA]</scope>
    <source>
        <strain evidence="4 5">CSF55</strain>
    </source>
</reference>
<dbReference type="PROSITE" id="PS50821">
    <property type="entry name" value="PAZ"/>
    <property type="match status" value="1"/>
</dbReference>
<dbReference type="AlphaFoldDB" id="A0A075AN09"/>
<dbReference type="Pfam" id="PF16486">
    <property type="entry name" value="ArgoN"/>
    <property type="match status" value="1"/>
</dbReference>
<evidence type="ECO:0000256" key="1">
    <source>
        <dbReference type="RuleBase" id="RU361178"/>
    </source>
</evidence>